<evidence type="ECO:0000313" key="7">
    <source>
        <dbReference type="EMBL" id="TJH15869.1"/>
    </source>
</evidence>
<evidence type="ECO:0000313" key="11">
    <source>
        <dbReference type="Proteomes" id="UP000615017"/>
    </source>
</evidence>
<dbReference type="Proteomes" id="UP000524010">
    <property type="component" value="Unassembled WGS sequence"/>
</dbReference>
<keyword evidence="1" id="KW-0808">Transferase</keyword>
<evidence type="ECO:0000313" key="8">
    <source>
        <dbReference type="Proteomes" id="UP000306700"/>
    </source>
</evidence>
<dbReference type="Proteomes" id="UP000655659">
    <property type="component" value="Unassembled WGS sequence"/>
</dbReference>
<dbReference type="GO" id="GO:0009103">
    <property type="term" value="P:lipopolysaccharide biosynthetic process"/>
    <property type="evidence" value="ECO:0007669"/>
    <property type="project" value="TreeGrafter"/>
</dbReference>
<dbReference type="SUPFAM" id="SSF53756">
    <property type="entry name" value="UDP-Glycosyltransferase/glycogen phosphorylase"/>
    <property type="match status" value="1"/>
</dbReference>
<evidence type="ECO:0000313" key="4">
    <source>
        <dbReference type="EMBL" id="EFG2163724.1"/>
    </source>
</evidence>
<dbReference type="EMBL" id="AASSGK010000065">
    <property type="protein sequence ID" value="EFG2163724.1"/>
    <property type="molecule type" value="Genomic_DNA"/>
</dbReference>
<dbReference type="EMBL" id="RRNI01000055">
    <property type="protein sequence ID" value="TJH15869.1"/>
    <property type="molecule type" value="Genomic_DNA"/>
</dbReference>
<protein>
    <submittedName>
        <fullName evidence="4 7">Glycosyltransferase</fullName>
    </submittedName>
</protein>
<evidence type="ECO:0000313" key="6">
    <source>
        <dbReference type="EMBL" id="MBL6237162.1"/>
    </source>
</evidence>
<evidence type="ECO:0000259" key="2">
    <source>
        <dbReference type="Pfam" id="PF00534"/>
    </source>
</evidence>
<dbReference type="Proteomes" id="UP000306700">
    <property type="component" value="Unassembled WGS sequence"/>
</dbReference>
<dbReference type="PANTHER" id="PTHR46401">
    <property type="entry name" value="GLYCOSYLTRANSFERASE WBBK-RELATED"/>
    <property type="match status" value="1"/>
</dbReference>
<dbReference type="Proteomes" id="UP000534332">
    <property type="component" value="Unassembled WGS sequence"/>
</dbReference>
<feature type="domain" description="Glycosyl transferase family 1" evidence="2">
    <location>
        <begin position="148"/>
        <end position="283"/>
    </location>
</feature>
<reference evidence="3 9" key="2">
    <citation type="submission" date="2020-02" db="EMBL/GenBank/DDBJ databases">
        <authorList>
            <consortium name="PulseNet: The National Subtyping Network for Foodborne Disease Surveillance"/>
            <person name="Tarr C.L."/>
            <person name="Trees E."/>
            <person name="Katz L.S."/>
            <person name="Carleton-Romer H.A."/>
            <person name="Stroika S."/>
            <person name="Kucerova Z."/>
            <person name="Roache K.F."/>
            <person name="Sabol A.L."/>
            <person name="Besser J."/>
            <person name="Gerner-Smidt P."/>
        </authorList>
    </citation>
    <scope>NUCLEOTIDE SEQUENCE [LARGE SCALE GENOMIC DNA]</scope>
    <source>
        <strain evidence="3 9">PNUSAE005278</strain>
    </source>
</reference>
<organism evidence="4 10">
    <name type="scientific">Escherichia coli</name>
    <dbReference type="NCBI Taxonomy" id="562"/>
    <lineage>
        <taxon>Bacteria</taxon>
        <taxon>Pseudomonadati</taxon>
        <taxon>Pseudomonadota</taxon>
        <taxon>Gammaproteobacteria</taxon>
        <taxon>Enterobacterales</taxon>
        <taxon>Enterobacteriaceae</taxon>
        <taxon>Escherichia</taxon>
    </lineage>
</organism>
<evidence type="ECO:0000313" key="9">
    <source>
        <dbReference type="Proteomes" id="UP000524010"/>
    </source>
</evidence>
<dbReference type="RefSeq" id="WP_000022898.1">
    <property type="nucleotide sequence ID" value="NZ_BGIY01000004.1"/>
</dbReference>
<evidence type="ECO:0000313" key="10">
    <source>
        <dbReference type="Proteomes" id="UP000534332"/>
    </source>
</evidence>
<evidence type="ECO:0000256" key="1">
    <source>
        <dbReference type="ARBA" id="ARBA00022679"/>
    </source>
</evidence>
<evidence type="ECO:0000313" key="5">
    <source>
        <dbReference type="EMBL" id="MBL6206533.1"/>
    </source>
</evidence>
<dbReference type="EMBL" id="JAETYU010000053">
    <property type="protein sequence ID" value="MBL6206533.1"/>
    <property type="molecule type" value="Genomic_DNA"/>
</dbReference>
<reference evidence="4 10" key="3">
    <citation type="submission" date="2020-02" db="EMBL/GenBank/DDBJ databases">
        <authorList>
            <person name="Ashton P.M."/>
            <person name="Dallman T."/>
            <person name="Nair S."/>
            <person name="De Pinna E."/>
            <person name="Peters T."/>
            <person name="Grant K."/>
        </authorList>
    </citation>
    <scope>NUCLEOTIDE SEQUENCE [LARGE SCALE GENOMIC DNA]</scope>
    <source>
        <strain evidence="4 10">188143</strain>
    </source>
</reference>
<dbReference type="EMBL" id="AASRHK010000086">
    <property type="protein sequence ID" value="EFF8956716.1"/>
    <property type="molecule type" value="Genomic_DNA"/>
</dbReference>
<dbReference type="EMBL" id="JAETYZ010000056">
    <property type="protein sequence ID" value="MBL6237162.1"/>
    <property type="molecule type" value="Genomic_DNA"/>
</dbReference>
<dbReference type="Pfam" id="PF00534">
    <property type="entry name" value="Glycos_transf_1"/>
    <property type="match status" value="1"/>
</dbReference>
<proteinExistence type="predicted"/>
<reference evidence="5 11" key="4">
    <citation type="submission" date="2021-01" db="EMBL/GenBank/DDBJ databases">
        <title>Genomes of Escherichia coli STEC strains from raw meat-based diets for companion animals.</title>
        <authorList>
            <person name="Stevens M.J.A."/>
            <person name="Stephan R."/>
        </authorList>
    </citation>
    <scope>NUCLEOTIDE SEQUENCE</scope>
    <source>
        <strain evidence="5">ATC7-7</strain>
        <strain evidence="6 11">LSC1-58</strain>
    </source>
</reference>
<dbReference type="InterPro" id="IPR001296">
    <property type="entry name" value="Glyco_trans_1"/>
</dbReference>
<dbReference type="GO" id="GO:0016757">
    <property type="term" value="F:glycosyltransferase activity"/>
    <property type="evidence" value="ECO:0007669"/>
    <property type="project" value="InterPro"/>
</dbReference>
<evidence type="ECO:0000313" key="3">
    <source>
        <dbReference type="EMBL" id="EFF8956716.1"/>
    </source>
</evidence>
<dbReference type="Proteomes" id="UP000615017">
    <property type="component" value="Unassembled WGS sequence"/>
</dbReference>
<reference evidence="7 8" key="1">
    <citation type="submission" date="2018-12" db="EMBL/GenBank/DDBJ databases">
        <title>Food and Water Safety Consortium.</title>
        <authorList>
            <person name="Tyson S."/>
            <person name="Peterson C.-L."/>
            <person name="Olson A."/>
            <person name="Tyler S."/>
            <person name="Cabral J."/>
            <person name="Lynch T."/>
            <person name="Knox N."/>
            <person name="Van Domselaar G."/>
            <person name="Graham M."/>
        </authorList>
    </citation>
    <scope>NUCLEOTIDE SEQUENCE [LARGE SCALE GENOMIC DNA]</scope>
    <source>
        <strain evidence="7 8">FWSEC0384</strain>
    </source>
</reference>
<sequence length="311" mass="35647">MSIIVNHVMSSDIVSGIFTDLLSYYKRYCDRDISIVESSNAIDNADVYHYHRPHLESRLKENSVVTIHHDLYDTDPWLDYDKFHPRYMEAKKILCLNSSQQNYLNNKGLMNTEIIPHGYNSDIFCSVGAQKKIKNKVCIGFISKRYGRKVKGEAYLYEIFKRLDSKRYRFIFVGVDRTITAYKASRFGFEVKCYERLPYYCYGDLYKQLNFLLVTSLYEGGPANIPEAIASGTPIISTPVGMVNDYVRDGINGLILTGDIDNDIDSINNFSQKSKYQKLSSNALEMSGNIMSWQDVMQKTSLVYKELAGCA</sequence>
<accession>A0A0P7NA96</accession>
<dbReference type="PANTHER" id="PTHR46401:SF2">
    <property type="entry name" value="GLYCOSYLTRANSFERASE WBBK-RELATED"/>
    <property type="match status" value="1"/>
</dbReference>
<dbReference type="CDD" id="cd03801">
    <property type="entry name" value="GT4_PimA-like"/>
    <property type="match status" value="1"/>
</dbReference>
<name>A0A0P7NA96_ECOLX</name>
<dbReference type="AlphaFoldDB" id="A0A0P7NA96"/>
<comment type="caution">
    <text evidence="4">The sequence shown here is derived from an EMBL/GenBank/DDBJ whole genome shotgun (WGS) entry which is preliminary data.</text>
</comment>
<gene>
    <name evidence="4" type="ORF">BRV02_004891</name>
    <name evidence="3" type="ORF">BTB68_004778</name>
    <name evidence="7" type="ORF">C9160_25285</name>
    <name evidence="6" type="ORF">JNA65_25240</name>
    <name evidence="5" type="ORF">JNA68_25625</name>
</gene>
<dbReference type="Gene3D" id="3.40.50.2000">
    <property type="entry name" value="Glycogen Phosphorylase B"/>
    <property type="match status" value="2"/>
</dbReference>